<evidence type="ECO:0000313" key="2">
    <source>
        <dbReference type="EMBL" id="MBD2723407.1"/>
    </source>
</evidence>
<evidence type="ECO:0000256" key="1">
    <source>
        <dbReference type="SAM" id="SignalP"/>
    </source>
</evidence>
<organism evidence="2 3">
    <name type="scientific">Hymenobacter armeniacus</name>
    <dbReference type="NCBI Taxonomy" id="2771358"/>
    <lineage>
        <taxon>Bacteria</taxon>
        <taxon>Pseudomonadati</taxon>
        <taxon>Bacteroidota</taxon>
        <taxon>Cytophagia</taxon>
        <taxon>Cytophagales</taxon>
        <taxon>Hymenobacteraceae</taxon>
        <taxon>Hymenobacter</taxon>
    </lineage>
</organism>
<feature type="signal peptide" evidence="1">
    <location>
        <begin position="1"/>
        <end position="18"/>
    </location>
</feature>
<keyword evidence="1" id="KW-0732">Signal</keyword>
<name>A0ABR8JXX0_9BACT</name>
<reference evidence="2 3" key="1">
    <citation type="submission" date="2020-09" db="EMBL/GenBank/DDBJ databases">
        <authorList>
            <person name="Kim M.K."/>
        </authorList>
    </citation>
    <scope>NUCLEOTIDE SEQUENCE [LARGE SCALE GENOMIC DNA]</scope>
    <source>
        <strain evidence="2 3">BT189</strain>
    </source>
</reference>
<accession>A0ABR8JXX0</accession>
<sequence length="100" mass="10879">MKQLLLICALLLAVPSLAQRVGGAGTSAVVLPPTQLPYSCNETIGRAQHRADSLLQPLDKSQIPTHVLYDRVFGLAALDVFNRVHNDPDTSGVQHYLQAY</sequence>
<keyword evidence="3" id="KW-1185">Reference proteome</keyword>
<dbReference type="EMBL" id="JACXAC010000005">
    <property type="protein sequence ID" value="MBD2723407.1"/>
    <property type="molecule type" value="Genomic_DNA"/>
</dbReference>
<protein>
    <submittedName>
        <fullName evidence="2">Uncharacterized protein</fullName>
    </submittedName>
</protein>
<feature type="chain" id="PRO_5046579312" evidence="1">
    <location>
        <begin position="19"/>
        <end position="100"/>
    </location>
</feature>
<comment type="caution">
    <text evidence="2">The sequence shown here is derived from an EMBL/GenBank/DDBJ whole genome shotgun (WGS) entry which is preliminary data.</text>
</comment>
<proteinExistence type="predicted"/>
<dbReference type="Proteomes" id="UP000606003">
    <property type="component" value="Unassembled WGS sequence"/>
</dbReference>
<gene>
    <name evidence="2" type="ORF">IC234_14855</name>
</gene>
<dbReference type="RefSeq" id="WP_190926067.1">
    <property type="nucleotide sequence ID" value="NZ_JACXAC010000005.1"/>
</dbReference>
<evidence type="ECO:0000313" key="3">
    <source>
        <dbReference type="Proteomes" id="UP000606003"/>
    </source>
</evidence>